<dbReference type="STRING" id="318479.A0A158Q4T0"/>
<proteinExistence type="predicted"/>
<dbReference type="PANTHER" id="PTHR47163">
    <property type="entry name" value="DDE_TNP_IS1595 DOMAIN-CONTAINING PROTEIN"/>
    <property type="match status" value="1"/>
</dbReference>
<dbReference type="PANTHER" id="PTHR47163:SF2">
    <property type="entry name" value="SI:DKEY-17M8.2"/>
    <property type="match status" value="1"/>
</dbReference>
<evidence type="ECO:0000313" key="3">
    <source>
        <dbReference type="Proteomes" id="UP000038040"/>
    </source>
</evidence>
<dbReference type="EMBL" id="UYYG01000006">
    <property type="protein sequence ID" value="VDN50713.1"/>
    <property type="molecule type" value="Genomic_DNA"/>
</dbReference>
<evidence type="ECO:0000313" key="5">
    <source>
        <dbReference type="WBParaSite" id="DME_0000564101-mRNA-1"/>
    </source>
</evidence>
<name>A0A158Q4T0_DRAME</name>
<accession>A0A158Q4T0</accession>
<protein>
    <submittedName>
        <fullName evidence="5">DDE_Tnp_IS1595 domain-containing protein</fullName>
    </submittedName>
</protein>
<dbReference type="SMART" id="SM01126">
    <property type="entry name" value="DDE_Tnp_IS1595"/>
    <property type="match status" value="1"/>
</dbReference>
<keyword evidence="4" id="KW-1185">Reference proteome</keyword>
<evidence type="ECO:0000313" key="2">
    <source>
        <dbReference type="EMBL" id="VDN50713.1"/>
    </source>
</evidence>
<evidence type="ECO:0000313" key="4">
    <source>
        <dbReference type="Proteomes" id="UP000274756"/>
    </source>
</evidence>
<dbReference type="OrthoDB" id="410104at2759"/>
<sequence length="506" mass="59452">MRPNQAGFRSGCRCTNQIFTLKRVLEHRFKYLQPTVTCFIDFAAAFDSIDKKALWRVMECDDVPEKTIQLIKAFYEQRRLRWLGHVLCRPPQELSHISLLTKPCDGKRGGPIKTWTDTPMDDFISVKSEEIEQKDKWSVIFPNLFQNGEAVIDSTNVNGELYENLAEIGPVRAEDLVENDDIDLAYQKSREAGVLHQYFGPRPILSETEQALAVKFPGLPTRPKEAVEFLQQHGILPLECKCQQYGHSMRLCFKRDIFWRDSHSTCNRMVTIRKGTWCSDTCLPFVTIIRFIYGWAHELTSLEWCRRELGLSAKTIVKWNKQMREVCVEAMRQQKNKKIGGRNKIVEIDESHFTNHKRNGNRELRQLWVFGGFCRETRECFVVQAPNRNVVTLMQIIGENVEDGSTIVSECWRRFKEIEVKQAGFEQFQSIHNYNFIDSGNEEYSENMDKLWGFVKWRSHKQRGTARHYFESYLIEFMWRNRLGRRNPFDAILTSIKEHWPPKMEL</sequence>
<reference evidence="5" key="1">
    <citation type="submission" date="2016-04" db="UniProtKB">
        <authorList>
            <consortium name="WormBaseParasite"/>
        </authorList>
    </citation>
    <scope>IDENTIFICATION</scope>
</reference>
<dbReference type="AlphaFoldDB" id="A0A158Q4T0"/>
<reference evidence="2 4" key="2">
    <citation type="submission" date="2018-11" db="EMBL/GenBank/DDBJ databases">
        <authorList>
            <consortium name="Pathogen Informatics"/>
        </authorList>
    </citation>
    <scope>NUCLEOTIDE SEQUENCE [LARGE SCALE GENOMIC DNA]</scope>
</reference>
<dbReference type="InterPro" id="IPR053164">
    <property type="entry name" value="IS1016-like_transposase"/>
</dbReference>
<feature type="domain" description="ISXO2-like transposase" evidence="1">
    <location>
        <begin position="338"/>
        <end position="487"/>
    </location>
</feature>
<dbReference type="Proteomes" id="UP000038040">
    <property type="component" value="Unplaced"/>
</dbReference>
<organism evidence="3 5">
    <name type="scientific">Dracunculus medinensis</name>
    <name type="common">Guinea worm</name>
    <dbReference type="NCBI Taxonomy" id="318479"/>
    <lineage>
        <taxon>Eukaryota</taxon>
        <taxon>Metazoa</taxon>
        <taxon>Ecdysozoa</taxon>
        <taxon>Nematoda</taxon>
        <taxon>Chromadorea</taxon>
        <taxon>Rhabditida</taxon>
        <taxon>Spirurina</taxon>
        <taxon>Dracunculoidea</taxon>
        <taxon>Dracunculidae</taxon>
        <taxon>Dracunculus</taxon>
    </lineage>
</organism>
<gene>
    <name evidence="2" type="ORF">DME_LOCUS686</name>
</gene>
<dbReference type="Proteomes" id="UP000274756">
    <property type="component" value="Unassembled WGS sequence"/>
</dbReference>
<dbReference type="WBParaSite" id="DME_0000564101-mRNA-1">
    <property type="protein sequence ID" value="DME_0000564101-mRNA-1"/>
    <property type="gene ID" value="DME_0000564101"/>
</dbReference>
<evidence type="ECO:0000259" key="1">
    <source>
        <dbReference type="SMART" id="SM01126"/>
    </source>
</evidence>
<dbReference type="InterPro" id="IPR024445">
    <property type="entry name" value="Tnp_ISXO2-like"/>
</dbReference>